<accession>A0A5M8QIY4</accession>
<protein>
    <submittedName>
        <fullName evidence="2">SseB family protein</fullName>
    </submittedName>
</protein>
<name>A0A5M8QIY4_9MICO</name>
<dbReference type="AlphaFoldDB" id="A0A5M8QIY4"/>
<evidence type="ECO:0000259" key="1">
    <source>
        <dbReference type="Pfam" id="PF07179"/>
    </source>
</evidence>
<dbReference type="Proteomes" id="UP000323221">
    <property type="component" value="Unassembled WGS sequence"/>
</dbReference>
<sequence>MSGQLVDNARLRRAVAAFAADPKLETVVHVLRAALAGELLLDATGSDMEVKDGRLQERARIRISSRVGPDGKRALLAFTSNAEIARMHPEGTRVQSVAQPASAVLEMAKRQGAGWLFIDPAETTAALSSADIEGALRHPRNEALQRVIAAADAGLATPADVLAALRVDAPLLLAGALEAGQVHEGKPRLRVSRRPDGTVALLAYTSAPEVAAREPRDGVIPTTTTKVLEMLRGSSTLSSLVINPAGPWVELSAEELAGS</sequence>
<organism evidence="2 3">
    <name type="scientific">Agrococcus sediminis</name>
    <dbReference type="NCBI Taxonomy" id="2599924"/>
    <lineage>
        <taxon>Bacteria</taxon>
        <taxon>Bacillati</taxon>
        <taxon>Actinomycetota</taxon>
        <taxon>Actinomycetes</taxon>
        <taxon>Micrococcales</taxon>
        <taxon>Microbacteriaceae</taxon>
        <taxon>Agrococcus</taxon>
    </lineage>
</organism>
<dbReference type="RefSeq" id="WP_146355870.1">
    <property type="nucleotide sequence ID" value="NZ_VOIR01000012.1"/>
</dbReference>
<evidence type="ECO:0000313" key="3">
    <source>
        <dbReference type="Proteomes" id="UP000323221"/>
    </source>
</evidence>
<reference evidence="2 3" key="1">
    <citation type="submission" date="2019-08" db="EMBL/GenBank/DDBJ databases">
        <title>Agrococcus lahaulensis sp. nov., isolated from a cold desert of the Indian Himalayas.</title>
        <authorList>
            <person name="Qu J.H."/>
        </authorList>
    </citation>
    <scope>NUCLEOTIDE SEQUENCE [LARGE SCALE GENOMIC DNA]</scope>
    <source>
        <strain evidence="2 3">NS18</strain>
    </source>
</reference>
<evidence type="ECO:0000313" key="2">
    <source>
        <dbReference type="EMBL" id="KAA6435228.1"/>
    </source>
</evidence>
<comment type="caution">
    <text evidence="2">The sequence shown here is derived from an EMBL/GenBank/DDBJ whole genome shotgun (WGS) entry which is preliminary data.</text>
</comment>
<keyword evidence="3" id="KW-1185">Reference proteome</keyword>
<dbReference type="OrthoDB" id="5116169at2"/>
<proteinExistence type="predicted"/>
<gene>
    <name evidence="2" type="ORF">FQ330_05620</name>
</gene>
<feature type="domain" description="SseB protein N-terminal" evidence="1">
    <location>
        <begin position="145"/>
        <end position="257"/>
    </location>
</feature>
<dbReference type="EMBL" id="VOIR01000012">
    <property type="protein sequence ID" value="KAA6435228.1"/>
    <property type="molecule type" value="Genomic_DNA"/>
</dbReference>
<feature type="domain" description="SseB protein N-terminal" evidence="1">
    <location>
        <begin position="11"/>
        <end position="132"/>
    </location>
</feature>
<dbReference type="InterPro" id="IPR009839">
    <property type="entry name" value="SseB_N"/>
</dbReference>
<dbReference type="Pfam" id="PF07179">
    <property type="entry name" value="SseB"/>
    <property type="match status" value="2"/>
</dbReference>